<reference evidence="3 4" key="1">
    <citation type="submission" date="2017-10" db="EMBL/GenBank/DDBJ databases">
        <title>Draft genome of Longibacter Salinarum.</title>
        <authorList>
            <person name="Goh K.M."/>
            <person name="Shamsir M.S."/>
            <person name="Lim S.W."/>
        </authorList>
    </citation>
    <scope>NUCLEOTIDE SEQUENCE [LARGE SCALE GENOMIC DNA]</scope>
    <source>
        <strain evidence="3 4">KCTC 52045</strain>
    </source>
</reference>
<dbReference type="SUPFAM" id="SSF117916">
    <property type="entry name" value="Fe-S cluster assembly (FSCA) domain-like"/>
    <property type="match status" value="1"/>
</dbReference>
<dbReference type="AlphaFoldDB" id="A0A2A8CYC8"/>
<comment type="similarity">
    <text evidence="1">Belongs to the NifU family.</text>
</comment>
<accession>A0A2A8CYC8</accession>
<evidence type="ECO:0000313" key="3">
    <source>
        <dbReference type="EMBL" id="PEN13604.1"/>
    </source>
</evidence>
<dbReference type="Proteomes" id="UP000220102">
    <property type="component" value="Unassembled WGS sequence"/>
</dbReference>
<dbReference type="Gene3D" id="3.30.300.130">
    <property type="entry name" value="Fe-S cluster assembly (FSCA)"/>
    <property type="match status" value="1"/>
</dbReference>
<feature type="domain" description="NIF system FeS cluster assembly NifU C-terminal" evidence="2">
    <location>
        <begin position="22"/>
        <end position="88"/>
    </location>
</feature>
<dbReference type="GO" id="GO:0016226">
    <property type="term" value="P:iron-sulfur cluster assembly"/>
    <property type="evidence" value="ECO:0007669"/>
    <property type="project" value="InterPro"/>
</dbReference>
<dbReference type="Pfam" id="PF01106">
    <property type="entry name" value="NifU"/>
    <property type="match status" value="1"/>
</dbReference>
<proteinExistence type="inferred from homology"/>
<dbReference type="PANTHER" id="PTHR11178:SF25">
    <property type="entry name" value="NIFU-LIKE PROTEIN 3, CHLOROPLASTIC"/>
    <property type="match status" value="1"/>
</dbReference>
<dbReference type="GO" id="GO:0005198">
    <property type="term" value="F:structural molecule activity"/>
    <property type="evidence" value="ECO:0007669"/>
    <property type="project" value="UniProtKB-ARBA"/>
</dbReference>
<dbReference type="GO" id="GO:0051536">
    <property type="term" value="F:iron-sulfur cluster binding"/>
    <property type="evidence" value="ECO:0007669"/>
    <property type="project" value="InterPro"/>
</dbReference>
<gene>
    <name evidence="3" type="ORF">CRI94_09865</name>
</gene>
<evidence type="ECO:0000259" key="2">
    <source>
        <dbReference type="Pfam" id="PF01106"/>
    </source>
</evidence>
<dbReference type="OrthoDB" id="9796965at2"/>
<dbReference type="InterPro" id="IPR001075">
    <property type="entry name" value="NIF_FeS_clus_asmbl_NifU_C"/>
</dbReference>
<keyword evidence="4" id="KW-1185">Reference proteome</keyword>
<dbReference type="FunFam" id="3.30.300.130:FF:000003">
    <property type="entry name" value="NifU-like protein 3, chloroplastic"/>
    <property type="match status" value="1"/>
</dbReference>
<evidence type="ECO:0000256" key="1">
    <source>
        <dbReference type="ARBA" id="ARBA00006420"/>
    </source>
</evidence>
<comment type="caution">
    <text evidence="3">The sequence shown here is derived from an EMBL/GenBank/DDBJ whole genome shotgun (WGS) entry which is preliminary data.</text>
</comment>
<protein>
    <recommendedName>
        <fullName evidence="2">NIF system FeS cluster assembly NifU C-terminal domain-containing protein</fullName>
    </recommendedName>
</protein>
<dbReference type="GO" id="GO:0005506">
    <property type="term" value="F:iron ion binding"/>
    <property type="evidence" value="ECO:0007669"/>
    <property type="project" value="InterPro"/>
</dbReference>
<dbReference type="PANTHER" id="PTHR11178">
    <property type="entry name" value="IRON-SULFUR CLUSTER SCAFFOLD PROTEIN NFU-RELATED"/>
    <property type="match status" value="1"/>
</dbReference>
<dbReference type="InterPro" id="IPR034904">
    <property type="entry name" value="FSCA_dom_sf"/>
</dbReference>
<organism evidence="3 4">
    <name type="scientific">Longibacter salinarum</name>
    <dbReference type="NCBI Taxonomy" id="1850348"/>
    <lineage>
        <taxon>Bacteria</taxon>
        <taxon>Pseudomonadati</taxon>
        <taxon>Rhodothermota</taxon>
        <taxon>Rhodothermia</taxon>
        <taxon>Rhodothermales</taxon>
        <taxon>Salisaetaceae</taxon>
        <taxon>Longibacter</taxon>
    </lineage>
</organism>
<evidence type="ECO:0000313" key="4">
    <source>
        <dbReference type="Proteomes" id="UP000220102"/>
    </source>
</evidence>
<name>A0A2A8CYC8_9BACT</name>
<dbReference type="RefSeq" id="WP_098075527.1">
    <property type="nucleotide sequence ID" value="NZ_PDEQ01000004.1"/>
</dbReference>
<sequence length="96" mass="10312">MTDSVSPTASDPNTDPELRDQIEEALDTIRPYLMADGGSVRLLNITSDYVVELELLGACGSCPMSTMTLRAGIEQTLKRSVPEITRVEAVNATATP</sequence>
<dbReference type="EMBL" id="PDEQ01000004">
    <property type="protein sequence ID" value="PEN13604.1"/>
    <property type="molecule type" value="Genomic_DNA"/>
</dbReference>